<organism evidence="3 4">
    <name type="scientific">Pyricularia oryzae</name>
    <name type="common">Rice blast fungus</name>
    <name type="synonym">Magnaporthe oryzae</name>
    <dbReference type="NCBI Taxonomy" id="318829"/>
    <lineage>
        <taxon>Eukaryota</taxon>
        <taxon>Fungi</taxon>
        <taxon>Dikarya</taxon>
        <taxon>Ascomycota</taxon>
        <taxon>Pezizomycotina</taxon>
        <taxon>Sordariomycetes</taxon>
        <taxon>Sordariomycetidae</taxon>
        <taxon>Magnaporthales</taxon>
        <taxon>Pyriculariaceae</taxon>
        <taxon>Pyricularia</taxon>
    </lineage>
</organism>
<dbReference type="EMBL" id="CP034209">
    <property type="protein sequence ID" value="QBZ65237.1"/>
    <property type="molecule type" value="Genomic_DNA"/>
</dbReference>
<gene>
    <name evidence="3" type="ORF">PoMZ_06944</name>
</gene>
<reference evidence="3 4" key="1">
    <citation type="journal article" date="2019" name="Mol. Biol. Evol.">
        <title>Blast fungal genomes show frequent chromosomal changes, gene gains and losses, and effector gene turnover.</title>
        <authorList>
            <person name="Gomez Luciano L.B."/>
            <person name="Jason Tsai I."/>
            <person name="Chuma I."/>
            <person name="Tosa Y."/>
            <person name="Chen Y.H."/>
            <person name="Li J.Y."/>
            <person name="Li M.Y."/>
            <person name="Jade Lu M.Y."/>
            <person name="Nakayashiki H."/>
            <person name="Li W.H."/>
        </authorList>
    </citation>
    <scope>NUCLEOTIDE SEQUENCE [LARGE SCALE GENOMIC DNA]</scope>
    <source>
        <strain evidence="3">MZ5-1-6</strain>
    </source>
</reference>
<protein>
    <submittedName>
        <fullName evidence="3">Uncharacterized protein</fullName>
    </submittedName>
</protein>
<feature type="region of interest" description="Disordered" evidence="1">
    <location>
        <begin position="106"/>
        <end position="228"/>
    </location>
</feature>
<feature type="compositionally biased region" description="Pro residues" evidence="1">
    <location>
        <begin position="140"/>
        <end position="154"/>
    </location>
</feature>
<sequence>MWGFGRQPRNLAELLADLTRRDRGGDLETRSGSSKSSASNAIIRVVNRKQRRAPQARAVGAAIQPAAPIAVPGGIFNPIPGLPAVPVPSAPLNAIPGFKTIPPDGFPAAPTAPLLPLPRPAPAQTVTSESSRRPVATSQPPRPPVAPSPPPRQPAAPSSQPPRQAEPTRPPVMAPARPTPPPTENVPVTSQIPFSTILSTSDGPAAPAETDGAVASPGREASMDGRSANNGSRQIAILAGSIVGAMLLAGLVAMLCIRKNKKARKAREAHVSSLPKHSKAGSISGSISYPVQQQGNTGPWAPPLRKPSNATSRGGPTAAAAWPMGQSTNRNSMEDGSLDDKQYLAYQNLVGNADNQITPPPAAAAQDRASRTPGSRDTRYLSASSADPYEQINGRYSEWPPMPPVPNSDSGGNAQNQGTVPIGYAQTTALPPPQQQQQQQPRTMDQFSQTARINQHYSAVERQMLSPSYHQPGAQRDSVAPPSPLFFRLDNQGNLGPESRR</sequence>
<name>A0A4P7NS26_PYROR</name>
<keyword evidence="2" id="KW-0812">Transmembrane</keyword>
<feature type="compositionally biased region" description="Low complexity" evidence="1">
    <location>
        <begin position="155"/>
        <end position="167"/>
    </location>
</feature>
<dbReference type="AlphaFoldDB" id="A0A4P7NS26"/>
<feature type="compositionally biased region" description="Pro residues" evidence="1">
    <location>
        <begin position="168"/>
        <end position="184"/>
    </location>
</feature>
<keyword evidence="2" id="KW-0472">Membrane</keyword>
<proteinExistence type="predicted"/>
<evidence type="ECO:0000313" key="4">
    <source>
        <dbReference type="Proteomes" id="UP000294847"/>
    </source>
</evidence>
<dbReference type="Proteomes" id="UP000294847">
    <property type="component" value="Chromosome 6"/>
</dbReference>
<feature type="region of interest" description="Disordered" evidence="1">
    <location>
        <begin position="293"/>
        <end position="336"/>
    </location>
</feature>
<accession>A0A4P7NS26</accession>
<feature type="compositionally biased region" description="Polar residues" evidence="1">
    <location>
        <begin position="407"/>
        <end position="429"/>
    </location>
</feature>
<evidence type="ECO:0000256" key="2">
    <source>
        <dbReference type="SAM" id="Phobius"/>
    </source>
</evidence>
<feature type="region of interest" description="Disordered" evidence="1">
    <location>
        <begin position="352"/>
        <end position="501"/>
    </location>
</feature>
<feature type="compositionally biased region" description="Basic and acidic residues" evidence="1">
    <location>
        <begin position="18"/>
        <end position="29"/>
    </location>
</feature>
<evidence type="ECO:0000256" key="1">
    <source>
        <dbReference type="SAM" id="MobiDB-lite"/>
    </source>
</evidence>
<evidence type="ECO:0000313" key="3">
    <source>
        <dbReference type="EMBL" id="QBZ65237.1"/>
    </source>
</evidence>
<feature type="compositionally biased region" description="Polar residues" evidence="1">
    <location>
        <begin position="442"/>
        <end position="457"/>
    </location>
</feature>
<feature type="compositionally biased region" description="Basic and acidic residues" evidence="1">
    <location>
        <begin position="368"/>
        <end position="379"/>
    </location>
</feature>
<keyword evidence="2" id="KW-1133">Transmembrane helix</keyword>
<feature type="transmembrane region" description="Helical" evidence="2">
    <location>
        <begin position="235"/>
        <end position="257"/>
    </location>
</feature>
<feature type="compositionally biased region" description="Polar residues" evidence="1">
    <location>
        <begin position="190"/>
        <end position="202"/>
    </location>
</feature>
<feature type="region of interest" description="Disordered" evidence="1">
    <location>
        <begin position="17"/>
        <end position="41"/>
    </location>
</feature>